<keyword evidence="3" id="KW-0645">Protease</keyword>
<dbReference type="GO" id="GO:0008236">
    <property type="term" value="F:serine-type peptidase activity"/>
    <property type="evidence" value="ECO:0007669"/>
    <property type="project" value="UniProtKB-KW"/>
</dbReference>
<dbReference type="GO" id="GO:0006508">
    <property type="term" value="P:proteolysis"/>
    <property type="evidence" value="ECO:0007669"/>
    <property type="project" value="UniProtKB-KW"/>
</dbReference>
<dbReference type="Pfam" id="PF02016">
    <property type="entry name" value="Peptidase_S66"/>
    <property type="match status" value="1"/>
</dbReference>
<dbReference type="InterPro" id="IPR040449">
    <property type="entry name" value="Peptidase_S66_N"/>
</dbReference>
<keyword evidence="4 9" id="KW-0378">Hydrolase</keyword>
<dbReference type="SUPFAM" id="SSF52317">
    <property type="entry name" value="Class I glutamine amidotransferase-like"/>
    <property type="match status" value="1"/>
</dbReference>
<feature type="domain" description="LD-carboxypeptidase C-terminal" evidence="8">
    <location>
        <begin position="161"/>
        <end position="279"/>
    </location>
</feature>
<evidence type="ECO:0000259" key="8">
    <source>
        <dbReference type="Pfam" id="PF17676"/>
    </source>
</evidence>
<sequence length="291" mass="31966">MTEPIKKGDLFHIVAASSPITKKEDLHSGIKVLQGWGLISNHFDEIDRSWGYLAGNDEVRFNELHPKNHYPLLAFARGGWGSARLLEKKQPWKEGWMIGFSDLTSILLARLASGFQGGIHGPLITTLGSEPNWSKDRLKSILFGNCVPDIYGEPWGGGISKGRLIVGNLTVLTHLIGTEHLPSFKKSILIIEDIGEAPYRIDRMLTHLRLAGVLQQLSGLGFGSFTGCDYEKDVDKSKTFKLLDIFRDRTQDLKIPIVSSLPIGHCCGNASLPLGSQAILNGDKGSLSLLK</sequence>
<dbReference type="Gene3D" id="3.40.50.10740">
    <property type="entry name" value="Class I glutamine amidotransferase-like"/>
    <property type="match status" value="1"/>
</dbReference>
<dbReference type="AlphaFoldDB" id="A0A0A2C3R0"/>
<dbReference type="EMBL" id="JNAX01000015">
    <property type="protein sequence ID" value="KGG19294.1"/>
    <property type="molecule type" value="Genomic_DNA"/>
</dbReference>
<evidence type="ECO:0000256" key="2">
    <source>
        <dbReference type="ARBA" id="ARBA00022645"/>
    </source>
</evidence>
<dbReference type="InterPro" id="IPR027461">
    <property type="entry name" value="Carboxypeptidase_A_C_sf"/>
</dbReference>
<dbReference type="GO" id="GO:0106415">
    <property type="term" value="F:muramoyltetrapeptide carboxypeptidase activity"/>
    <property type="evidence" value="ECO:0007669"/>
    <property type="project" value="UniProtKB-EC"/>
</dbReference>
<evidence type="ECO:0000256" key="1">
    <source>
        <dbReference type="ARBA" id="ARBA00010233"/>
    </source>
</evidence>
<comment type="similarity">
    <text evidence="1">Belongs to the peptidase S66 family.</text>
</comment>
<feature type="active site" description="Charge relay system" evidence="6">
    <location>
        <position position="192"/>
    </location>
</feature>
<evidence type="ECO:0000256" key="6">
    <source>
        <dbReference type="PIRSR" id="PIRSR028757-1"/>
    </source>
</evidence>
<comment type="caution">
    <text evidence="9">The sequence shown here is derived from an EMBL/GenBank/DDBJ whole genome shotgun (WGS) entry which is preliminary data.</text>
</comment>
<proteinExistence type="inferred from homology"/>
<dbReference type="PANTHER" id="PTHR30237">
    <property type="entry name" value="MURAMOYLTETRAPEPTIDE CARBOXYPEPTIDASE"/>
    <property type="match status" value="1"/>
</dbReference>
<dbReference type="SUPFAM" id="SSF141986">
    <property type="entry name" value="LD-carboxypeptidase A C-terminal domain-like"/>
    <property type="match status" value="1"/>
</dbReference>
<evidence type="ECO:0000259" key="7">
    <source>
        <dbReference type="Pfam" id="PF02016"/>
    </source>
</evidence>
<evidence type="ECO:0000313" key="10">
    <source>
        <dbReference type="Proteomes" id="UP000030392"/>
    </source>
</evidence>
<dbReference type="Gene3D" id="3.50.30.60">
    <property type="entry name" value="LD-carboxypeptidase A C-terminal domain-like"/>
    <property type="match status" value="1"/>
</dbReference>
<dbReference type="InterPro" id="IPR003507">
    <property type="entry name" value="S66_fam"/>
</dbReference>
<feature type="domain" description="LD-carboxypeptidase N-terminal" evidence="7">
    <location>
        <begin position="12"/>
        <end position="121"/>
    </location>
</feature>
<dbReference type="InterPro" id="IPR040921">
    <property type="entry name" value="Peptidase_S66C"/>
</dbReference>
<dbReference type="InterPro" id="IPR027478">
    <property type="entry name" value="LdcA_N"/>
</dbReference>
<dbReference type="RefSeq" id="WP_036906842.1">
    <property type="nucleotide sequence ID" value="NZ_CP138967.1"/>
</dbReference>
<dbReference type="MEROPS" id="S66.001"/>
<keyword evidence="5" id="KW-0720">Serine protease</keyword>
<dbReference type="Proteomes" id="UP000030392">
    <property type="component" value="Unassembled WGS sequence"/>
</dbReference>
<dbReference type="PIRSF" id="PIRSF028757">
    <property type="entry name" value="LD-carboxypeptidase"/>
    <property type="match status" value="1"/>
</dbReference>
<evidence type="ECO:0000313" key="9">
    <source>
        <dbReference type="EMBL" id="KGG19294.1"/>
    </source>
</evidence>
<evidence type="ECO:0000256" key="5">
    <source>
        <dbReference type="ARBA" id="ARBA00022825"/>
    </source>
</evidence>
<keyword evidence="2 9" id="KW-0121">Carboxypeptidase</keyword>
<dbReference type="CDD" id="cd07025">
    <property type="entry name" value="Peptidase_S66"/>
    <property type="match status" value="1"/>
</dbReference>
<organism evidence="9 10">
    <name type="scientific">Prochlorococcus marinus str. PAC1</name>
    <dbReference type="NCBI Taxonomy" id="59924"/>
    <lineage>
        <taxon>Bacteria</taxon>
        <taxon>Bacillati</taxon>
        <taxon>Cyanobacteriota</taxon>
        <taxon>Cyanophyceae</taxon>
        <taxon>Synechococcales</taxon>
        <taxon>Prochlorococcaceae</taxon>
        <taxon>Prochlorococcus</taxon>
    </lineage>
</organism>
<name>A0A0A2C3R0_PROMR</name>
<feature type="active site" description="Charge relay system" evidence="6">
    <location>
        <position position="265"/>
    </location>
</feature>
<dbReference type="PANTHER" id="PTHR30237:SF2">
    <property type="entry name" value="MUREIN TETRAPEPTIDE CARBOXYPEPTIDASE"/>
    <property type="match status" value="1"/>
</dbReference>
<protein>
    <submittedName>
        <fullName evidence="9">Muramoyltetrapeptide carboxypeptidase</fullName>
        <ecNumber evidence="9">3.4.17.13</ecNumber>
    </submittedName>
</protein>
<evidence type="ECO:0000256" key="3">
    <source>
        <dbReference type="ARBA" id="ARBA00022670"/>
    </source>
</evidence>
<feature type="active site" description="Nucleophile" evidence="6">
    <location>
        <position position="101"/>
    </location>
</feature>
<evidence type="ECO:0000256" key="4">
    <source>
        <dbReference type="ARBA" id="ARBA00022801"/>
    </source>
</evidence>
<gene>
    <name evidence="9" type="ORF">EV03_1674</name>
</gene>
<dbReference type="Pfam" id="PF17676">
    <property type="entry name" value="Peptidase_S66C"/>
    <property type="match status" value="1"/>
</dbReference>
<accession>A0A0A2C3R0</accession>
<dbReference type="InterPro" id="IPR029062">
    <property type="entry name" value="Class_I_gatase-like"/>
</dbReference>
<dbReference type="EC" id="3.4.17.13" evidence="9"/>
<reference evidence="10" key="1">
    <citation type="journal article" date="2014" name="Sci. Data">
        <title>Genomes of diverse isolates of the marine cyanobacterium Prochlorococcus.</title>
        <authorList>
            <person name="Biller S."/>
            <person name="Berube P."/>
            <person name="Thompson J."/>
            <person name="Kelly L."/>
            <person name="Roggensack S."/>
            <person name="Awad L."/>
            <person name="Roache-Johnson K."/>
            <person name="Ding H."/>
            <person name="Giovannoni S.J."/>
            <person name="Moore L.R."/>
            <person name="Chisholm S.W."/>
        </authorList>
    </citation>
    <scope>NUCLEOTIDE SEQUENCE [LARGE SCALE GENOMIC DNA]</scope>
    <source>
        <strain evidence="10">PAC1</strain>
    </source>
</reference>